<evidence type="ECO:0000256" key="6">
    <source>
        <dbReference type="ARBA" id="ARBA00048612"/>
    </source>
</evidence>
<evidence type="ECO:0000256" key="2">
    <source>
        <dbReference type="ARBA" id="ARBA00005891"/>
    </source>
</evidence>
<dbReference type="AlphaFoldDB" id="F2UIM7"/>
<dbReference type="GeneID" id="16071479"/>
<dbReference type="Proteomes" id="UP000007799">
    <property type="component" value="Unassembled WGS sequence"/>
</dbReference>
<comment type="catalytic activity">
    <reaction evidence="6 7">
        <text>L-arginyl-[protein] + 2 S-adenosyl-L-methionine = N(omega),N(omega)'-dimethyl-L-arginyl-[protein] + 2 S-adenosyl-L-homocysteine + 2 H(+)</text>
        <dbReference type="Rhea" id="RHEA:48108"/>
        <dbReference type="Rhea" id="RHEA-COMP:10532"/>
        <dbReference type="Rhea" id="RHEA-COMP:11992"/>
        <dbReference type="ChEBI" id="CHEBI:15378"/>
        <dbReference type="ChEBI" id="CHEBI:29965"/>
        <dbReference type="ChEBI" id="CHEBI:57856"/>
        <dbReference type="ChEBI" id="CHEBI:59789"/>
        <dbReference type="ChEBI" id="CHEBI:88221"/>
        <dbReference type="EC" id="2.1.1.320"/>
    </reaction>
</comment>
<dbReference type="KEGG" id="sre:PTSG_07416"/>
<dbReference type="InterPro" id="IPR003788">
    <property type="entry name" value="NDUFAF7"/>
</dbReference>
<evidence type="ECO:0000313" key="9">
    <source>
        <dbReference type="Proteomes" id="UP000007799"/>
    </source>
</evidence>
<dbReference type="InParanoid" id="F2UIM7"/>
<keyword evidence="3 7" id="KW-0489">Methyltransferase</keyword>
<name>F2UIM7_SALR5</name>
<dbReference type="GO" id="GO:0032259">
    <property type="term" value="P:methylation"/>
    <property type="evidence" value="ECO:0007669"/>
    <property type="project" value="UniProtKB-KW"/>
</dbReference>
<keyword evidence="4 7" id="KW-0808">Transferase</keyword>
<proteinExistence type="inferred from homology"/>
<dbReference type="InterPro" id="IPR029063">
    <property type="entry name" value="SAM-dependent_MTases_sf"/>
</dbReference>
<keyword evidence="9" id="KW-1185">Reference proteome</keyword>
<comment type="similarity">
    <text evidence="2 7">Belongs to the NDUFAF7 family.</text>
</comment>
<keyword evidence="5 7" id="KW-0496">Mitochondrion</keyword>
<dbReference type="SUPFAM" id="SSF53335">
    <property type="entry name" value="S-adenosyl-L-methionine-dependent methyltransferases"/>
    <property type="match status" value="1"/>
</dbReference>
<gene>
    <name evidence="8" type="ORF">PTSG_07416</name>
</gene>
<dbReference type="PANTHER" id="PTHR12049">
    <property type="entry name" value="PROTEIN ARGININE METHYLTRANSFERASE NDUFAF7, MITOCHONDRIAL"/>
    <property type="match status" value="1"/>
</dbReference>
<dbReference type="GO" id="GO:0005739">
    <property type="term" value="C:mitochondrion"/>
    <property type="evidence" value="ECO:0007669"/>
    <property type="project" value="UniProtKB-SubCell"/>
</dbReference>
<comment type="function">
    <text evidence="7">Arginine methyltransferase involved in the assembly or stability of mitochondrial NADH:ubiquinone oxidoreductase complex (complex I).</text>
</comment>
<evidence type="ECO:0000256" key="5">
    <source>
        <dbReference type="ARBA" id="ARBA00023128"/>
    </source>
</evidence>
<dbReference type="RefSeq" id="XP_004990916.1">
    <property type="nucleotide sequence ID" value="XM_004990859.1"/>
</dbReference>
<dbReference type="EMBL" id="GL832976">
    <property type="protein sequence ID" value="EGD77076.1"/>
    <property type="molecule type" value="Genomic_DNA"/>
</dbReference>
<dbReference type="GO" id="GO:0032981">
    <property type="term" value="P:mitochondrial respiratory chain complex I assembly"/>
    <property type="evidence" value="ECO:0007669"/>
    <property type="project" value="TreeGrafter"/>
</dbReference>
<evidence type="ECO:0000256" key="7">
    <source>
        <dbReference type="RuleBase" id="RU364114"/>
    </source>
</evidence>
<dbReference type="GO" id="GO:0035243">
    <property type="term" value="F:protein-arginine omega-N symmetric methyltransferase activity"/>
    <property type="evidence" value="ECO:0007669"/>
    <property type="project" value="UniProtKB-EC"/>
</dbReference>
<dbReference type="InterPro" id="IPR038375">
    <property type="entry name" value="NDUFAF7_sf"/>
</dbReference>
<dbReference type="PANTHER" id="PTHR12049:SF7">
    <property type="entry name" value="PROTEIN ARGININE METHYLTRANSFERASE NDUFAF7, MITOCHONDRIAL"/>
    <property type="match status" value="1"/>
</dbReference>
<comment type="subcellular location">
    <subcellularLocation>
        <location evidence="1 7">Mitochondrion</location>
    </subcellularLocation>
</comment>
<dbReference type="FunCoup" id="F2UIM7">
    <property type="interactions" value="1117"/>
</dbReference>
<organism evidence="9">
    <name type="scientific">Salpingoeca rosetta (strain ATCC 50818 / BSB-021)</name>
    <dbReference type="NCBI Taxonomy" id="946362"/>
    <lineage>
        <taxon>Eukaryota</taxon>
        <taxon>Choanoflagellata</taxon>
        <taxon>Craspedida</taxon>
        <taxon>Salpingoecidae</taxon>
        <taxon>Salpingoeca</taxon>
    </lineage>
</organism>
<protein>
    <recommendedName>
        <fullName evidence="7">Protein arginine methyltransferase NDUFAF7</fullName>
        <ecNumber evidence="7">2.1.1.320</ecNumber>
    </recommendedName>
</protein>
<dbReference type="OrthoDB" id="438553at2759"/>
<dbReference type="eggNOG" id="KOG2901">
    <property type="taxonomic scope" value="Eukaryota"/>
</dbReference>
<dbReference type="OMA" id="YYHPQRN"/>
<sequence>MGGGQLWRRVLADLHSVITTTGPMSVASYMKHVLTHPLHGYYVRQKPLDNDRGDFVTSPQLSQMFGEMVGAWTVKEWQLSGKPTSVNFVELGPGTGLLMHDIIQSFTSLTKQEANVVTDVHLVEASPVMSQQQYETLGCGQAPDLSNVDLTRNEEYLTGRGHAGINFHWYRHLWALPKLPGFTFLYAHEFFDTMPTHQFQLTEDGWRERMVDVCDEAPHQLRFVLSPKETVQSKLYASLPLVRTARVGDVGEVSFEAMEQAELVAHTLATSTMGGRALIFDYGDTTKFDDTFRAFRDHQQVHVFDQPGSADLTTDVNFDHLLVAAARSHQVVSHGPVTQRQFLLRCGLQQRADALLASTTDAKARASIEKHTRMLTDPDEMGERFKVMAMTDANADHTPVLFD</sequence>
<evidence type="ECO:0000313" key="8">
    <source>
        <dbReference type="EMBL" id="EGD77076.1"/>
    </source>
</evidence>
<dbReference type="EC" id="2.1.1.320" evidence="7"/>
<evidence type="ECO:0000256" key="1">
    <source>
        <dbReference type="ARBA" id="ARBA00004173"/>
    </source>
</evidence>
<dbReference type="Pfam" id="PF02636">
    <property type="entry name" value="Methyltransf_28"/>
    <property type="match status" value="1"/>
</dbReference>
<evidence type="ECO:0000256" key="4">
    <source>
        <dbReference type="ARBA" id="ARBA00022679"/>
    </source>
</evidence>
<dbReference type="STRING" id="946362.F2UIM7"/>
<evidence type="ECO:0000256" key="3">
    <source>
        <dbReference type="ARBA" id="ARBA00022603"/>
    </source>
</evidence>
<dbReference type="Gene3D" id="3.40.50.12710">
    <property type="match status" value="1"/>
</dbReference>
<accession>F2UIM7</accession>
<reference evidence="8" key="1">
    <citation type="submission" date="2009-08" db="EMBL/GenBank/DDBJ databases">
        <title>Annotation of Salpingoeca rosetta.</title>
        <authorList>
            <consortium name="The Broad Institute Genome Sequencing Platform"/>
            <person name="Russ C."/>
            <person name="Cuomo C."/>
            <person name="Burger G."/>
            <person name="Gray M.W."/>
            <person name="Holland P.W.H."/>
            <person name="King N."/>
            <person name="Lang F.B.F."/>
            <person name="Roger A.J."/>
            <person name="Ruiz-Trillo I."/>
            <person name="Young S.K."/>
            <person name="Zeng Q."/>
            <person name="Gargeya S."/>
            <person name="Alvarado L."/>
            <person name="Berlin A."/>
            <person name="Chapman S.B."/>
            <person name="Chen Z."/>
            <person name="Freedman E."/>
            <person name="Gellesch M."/>
            <person name="Goldberg J."/>
            <person name="Griggs A."/>
            <person name="Gujja S."/>
            <person name="Heilman E."/>
            <person name="Heiman D."/>
            <person name="Howarth C."/>
            <person name="Mehta T."/>
            <person name="Neiman D."/>
            <person name="Pearson M."/>
            <person name="Roberts A."/>
            <person name="Saif S."/>
            <person name="Shea T."/>
            <person name="Shenoy N."/>
            <person name="Sisk P."/>
            <person name="Stolte C."/>
            <person name="Sykes S."/>
            <person name="White J."/>
            <person name="Yandava C."/>
            <person name="Haas B."/>
            <person name="Nusbaum C."/>
            <person name="Birren B."/>
        </authorList>
    </citation>
    <scope>NUCLEOTIDE SEQUENCE [LARGE SCALE GENOMIC DNA]</scope>
    <source>
        <strain evidence="8">ATCC 50818</strain>
    </source>
</reference>